<dbReference type="Pfam" id="PF13409">
    <property type="entry name" value="GST_N_2"/>
    <property type="match status" value="1"/>
</dbReference>
<proteinExistence type="predicted"/>
<dbReference type="AlphaFoldDB" id="A0A124P9K8"/>
<dbReference type="EMBL" id="LOWA01000018">
    <property type="protein sequence ID" value="KVE28849.1"/>
    <property type="molecule type" value="Genomic_DNA"/>
</dbReference>
<dbReference type="Proteomes" id="UP000062788">
    <property type="component" value="Unassembled WGS sequence"/>
</dbReference>
<dbReference type="OrthoDB" id="9797500at2"/>
<dbReference type="InterPro" id="IPR040079">
    <property type="entry name" value="Glutathione_S-Trfase"/>
</dbReference>
<dbReference type="InterPro" id="IPR036282">
    <property type="entry name" value="Glutathione-S-Trfase_C_sf"/>
</dbReference>
<dbReference type="SUPFAM" id="SSF52833">
    <property type="entry name" value="Thioredoxin-like"/>
    <property type="match status" value="1"/>
</dbReference>
<organism evidence="3 4">
    <name type="scientific">Burkholderia singularis</name>
    <dbReference type="NCBI Taxonomy" id="1503053"/>
    <lineage>
        <taxon>Bacteria</taxon>
        <taxon>Pseudomonadati</taxon>
        <taxon>Pseudomonadota</taxon>
        <taxon>Betaproteobacteria</taxon>
        <taxon>Burkholderiales</taxon>
        <taxon>Burkholderiaceae</taxon>
        <taxon>Burkholderia</taxon>
        <taxon>pseudomallei group</taxon>
    </lineage>
</organism>
<feature type="domain" description="GST C-terminal" evidence="2">
    <location>
        <begin position="95"/>
        <end position="214"/>
    </location>
</feature>
<evidence type="ECO:0000259" key="2">
    <source>
        <dbReference type="PROSITE" id="PS50405"/>
    </source>
</evidence>
<dbReference type="RefSeq" id="WP_059515329.1">
    <property type="nucleotide sequence ID" value="NZ_CP013449.1"/>
</dbReference>
<dbReference type="InterPro" id="IPR010987">
    <property type="entry name" value="Glutathione-S-Trfase_C-like"/>
</dbReference>
<dbReference type="SFLD" id="SFLDG01151">
    <property type="entry name" value="Main.2:_Nu-like"/>
    <property type="match status" value="1"/>
</dbReference>
<dbReference type="PROSITE" id="PS50404">
    <property type="entry name" value="GST_NTER"/>
    <property type="match status" value="1"/>
</dbReference>
<accession>A0A124P9K8</accession>
<dbReference type="InterPro" id="IPR004046">
    <property type="entry name" value="GST_C"/>
</dbReference>
<evidence type="ECO:0000259" key="1">
    <source>
        <dbReference type="PROSITE" id="PS50404"/>
    </source>
</evidence>
<dbReference type="CDD" id="cd03206">
    <property type="entry name" value="GST_C_7"/>
    <property type="match status" value="1"/>
</dbReference>
<evidence type="ECO:0000313" key="3">
    <source>
        <dbReference type="EMBL" id="KVE28849.1"/>
    </source>
</evidence>
<keyword evidence="3" id="KW-0808">Transferase</keyword>
<name>A0A124P9K8_9BURK</name>
<protein>
    <submittedName>
        <fullName evidence="3">Glutathione S-transferase</fullName>
    </submittedName>
</protein>
<keyword evidence="4" id="KW-1185">Reference proteome</keyword>
<dbReference type="Pfam" id="PF00043">
    <property type="entry name" value="GST_C"/>
    <property type="match status" value="1"/>
</dbReference>
<dbReference type="SFLD" id="SFLDS00019">
    <property type="entry name" value="Glutathione_Transferase_(cytos"/>
    <property type="match status" value="1"/>
</dbReference>
<gene>
    <name evidence="3" type="ORF">WS67_09135</name>
</gene>
<sequence>MPAVMQPAAPIRLHMHPLSGHCHRVLLFLSLLGLPVECVEVDLAGGANRRAEFLSLNPFGQVPVIEDGDAVLCDSNAILVYLAKRYADPSWLPVDPAGAAAVQRWLSLAAGPIAYGPAAARLVTVFGRPLDHANAVRIARHLFDVIDPELAYKRFAIGDQPTIADVAAYSYIAHAPEGDVSLEPYTHLREWLARIEALPGFVPMPAAKAGWRAA</sequence>
<dbReference type="InterPro" id="IPR036249">
    <property type="entry name" value="Thioredoxin-like_sf"/>
</dbReference>
<evidence type="ECO:0000313" key="4">
    <source>
        <dbReference type="Proteomes" id="UP000062788"/>
    </source>
</evidence>
<reference evidence="3 4" key="1">
    <citation type="submission" date="2015-11" db="EMBL/GenBank/DDBJ databases">
        <title>Expanding the genomic diversity of Burkholderia species for the development of highly accurate diagnostics.</title>
        <authorList>
            <person name="Sahl J."/>
            <person name="Keim P."/>
            <person name="Wagner D."/>
        </authorList>
    </citation>
    <scope>NUCLEOTIDE SEQUENCE [LARGE SCALE GENOMIC DNA]</scope>
    <source>
        <strain evidence="3 4">TSV85</strain>
    </source>
</reference>
<dbReference type="GO" id="GO:0016740">
    <property type="term" value="F:transferase activity"/>
    <property type="evidence" value="ECO:0007669"/>
    <property type="project" value="UniProtKB-KW"/>
</dbReference>
<dbReference type="PANTHER" id="PTHR44051">
    <property type="entry name" value="GLUTATHIONE S-TRANSFERASE-RELATED"/>
    <property type="match status" value="1"/>
</dbReference>
<comment type="caution">
    <text evidence="3">The sequence shown here is derived from an EMBL/GenBank/DDBJ whole genome shotgun (WGS) entry which is preliminary data.</text>
</comment>
<dbReference type="SFLD" id="SFLDG00358">
    <property type="entry name" value="Main_(cytGST)"/>
    <property type="match status" value="1"/>
</dbReference>
<dbReference type="PANTHER" id="PTHR44051:SF2">
    <property type="entry name" value="HYPOTHETICAL GLUTATHIONE S-TRANSFERASE LIKE PROTEIN"/>
    <property type="match status" value="1"/>
</dbReference>
<dbReference type="Gene3D" id="1.20.1050.10">
    <property type="match status" value="1"/>
</dbReference>
<dbReference type="SUPFAM" id="SSF47616">
    <property type="entry name" value="GST C-terminal domain-like"/>
    <property type="match status" value="1"/>
</dbReference>
<feature type="domain" description="GST N-terminal" evidence="1">
    <location>
        <begin position="9"/>
        <end position="90"/>
    </location>
</feature>
<dbReference type="PROSITE" id="PS50405">
    <property type="entry name" value="GST_CTER"/>
    <property type="match status" value="1"/>
</dbReference>
<dbReference type="Gene3D" id="3.40.30.10">
    <property type="entry name" value="Glutaredoxin"/>
    <property type="match status" value="1"/>
</dbReference>
<dbReference type="InterPro" id="IPR004045">
    <property type="entry name" value="Glutathione_S-Trfase_N"/>
</dbReference>